<dbReference type="RefSeq" id="WP_185148285.1">
    <property type="nucleotide sequence ID" value="NZ_QREG01000002.1"/>
</dbReference>
<evidence type="ECO:0000313" key="3">
    <source>
        <dbReference type="Proteomes" id="UP000256779"/>
    </source>
</evidence>
<keyword evidence="1" id="KW-0732">Signal</keyword>
<keyword evidence="3" id="KW-1185">Reference proteome</keyword>
<reference evidence="2 3" key="1">
    <citation type="submission" date="2018-07" db="EMBL/GenBank/DDBJ databases">
        <title>Genomic Encyclopedia of Type Strains, Phase IV (KMG-IV): sequencing the most valuable type-strain genomes for metagenomic binning, comparative biology and taxonomic classification.</title>
        <authorList>
            <person name="Goeker M."/>
        </authorList>
    </citation>
    <scope>NUCLEOTIDE SEQUENCE [LARGE SCALE GENOMIC DNA]</scope>
    <source>
        <strain evidence="2 3">DSM 4134</strain>
    </source>
</reference>
<organism evidence="2 3">
    <name type="scientific">Marinoscillum furvescens DSM 4134</name>
    <dbReference type="NCBI Taxonomy" id="1122208"/>
    <lineage>
        <taxon>Bacteria</taxon>
        <taxon>Pseudomonadati</taxon>
        <taxon>Bacteroidota</taxon>
        <taxon>Cytophagia</taxon>
        <taxon>Cytophagales</taxon>
        <taxon>Reichenbachiellaceae</taxon>
        <taxon>Marinoscillum</taxon>
    </lineage>
</organism>
<accession>A0A3D9L7P5</accession>
<dbReference type="Proteomes" id="UP000256779">
    <property type="component" value="Unassembled WGS sequence"/>
</dbReference>
<gene>
    <name evidence="2" type="ORF">C7460_102122</name>
</gene>
<name>A0A3D9L7P5_MARFU</name>
<feature type="signal peptide" evidence="1">
    <location>
        <begin position="1"/>
        <end position="20"/>
    </location>
</feature>
<dbReference type="PROSITE" id="PS51257">
    <property type="entry name" value="PROKAR_LIPOPROTEIN"/>
    <property type="match status" value="1"/>
</dbReference>
<evidence type="ECO:0008006" key="4">
    <source>
        <dbReference type="Google" id="ProtNLM"/>
    </source>
</evidence>
<proteinExistence type="predicted"/>
<evidence type="ECO:0000313" key="2">
    <source>
        <dbReference type="EMBL" id="REE02102.1"/>
    </source>
</evidence>
<feature type="chain" id="PRO_5017571070" description="Glycine zipper domain-containing protein" evidence="1">
    <location>
        <begin position="21"/>
        <end position="281"/>
    </location>
</feature>
<comment type="caution">
    <text evidence="2">The sequence shown here is derived from an EMBL/GenBank/DDBJ whole genome shotgun (WGS) entry which is preliminary data.</text>
</comment>
<protein>
    <recommendedName>
        <fullName evidence="4">Glycine zipper domain-containing protein</fullName>
    </recommendedName>
</protein>
<dbReference type="AlphaFoldDB" id="A0A3D9L7P5"/>
<sequence length="281" mass="30314">MKKSYLLTLLILIISFSCQEQENAIEPTIDYEAFSSELKSNLNQIATQMRSNQSDFSNAEMVSKIASGMLQMNYKNDQRILETFSNGYSRSASIVGLHTNARISSEQIYFSEFDYNLITKVNDLWVSSSSPTHYKNQLTELLEEVDLADVEINEKEQAIIYLTSQLVAVDFIIDNYDLISPLEVKSNGRSAQDNCQPSKPECEESWWDSWGKCAVGTVGGAGTGLLAGGAAGSLIPFIGTTAGAVVGAISGGLTGAATFCGAGGSGCGQPKCPEYECLPCT</sequence>
<dbReference type="EMBL" id="QREG01000002">
    <property type="protein sequence ID" value="REE02102.1"/>
    <property type="molecule type" value="Genomic_DNA"/>
</dbReference>
<evidence type="ECO:0000256" key="1">
    <source>
        <dbReference type="SAM" id="SignalP"/>
    </source>
</evidence>